<dbReference type="InterPro" id="IPR023188">
    <property type="entry name" value="DPS_DNA-bd_CS"/>
</dbReference>
<dbReference type="InterPro" id="IPR002177">
    <property type="entry name" value="DPS_DNA-bd"/>
</dbReference>
<accession>A0A951U481</accession>
<organism evidence="4 5">
    <name type="scientific">Pegethrix bostrychoides GSE-TBD4-15B</name>
    <dbReference type="NCBI Taxonomy" id="2839662"/>
    <lineage>
        <taxon>Bacteria</taxon>
        <taxon>Bacillati</taxon>
        <taxon>Cyanobacteriota</taxon>
        <taxon>Cyanophyceae</taxon>
        <taxon>Oculatellales</taxon>
        <taxon>Oculatellaceae</taxon>
        <taxon>Pegethrix</taxon>
    </lineage>
</organism>
<name>A0A951U481_9CYAN</name>
<evidence type="ECO:0000256" key="2">
    <source>
        <dbReference type="RuleBase" id="RU003875"/>
    </source>
</evidence>
<dbReference type="Gene3D" id="1.20.1260.10">
    <property type="match status" value="1"/>
</dbReference>
<gene>
    <name evidence="4" type="ORF">KME07_07960</name>
</gene>
<evidence type="ECO:0000313" key="5">
    <source>
        <dbReference type="Proteomes" id="UP000707356"/>
    </source>
</evidence>
<proteinExistence type="inferred from homology"/>
<dbReference type="PANTHER" id="PTHR42932">
    <property type="entry name" value="GENERAL STRESS PROTEIN 20U"/>
    <property type="match status" value="1"/>
</dbReference>
<dbReference type="GO" id="GO:0008199">
    <property type="term" value="F:ferric iron binding"/>
    <property type="evidence" value="ECO:0007669"/>
    <property type="project" value="InterPro"/>
</dbReference>
<dbReference type="PANTHER" id="PTHR42932:SF3">
    <property type="entry name" value="DNA PROTECTION DURING STARVATION PROTEIN"/>
    <property type="match status" value="1"/>
</dbReference>
<reference evidence="4" key="2">
    <citation type="journal article" date="2022" name="Microbiol. Resour. Announc.">
        <title>Metagenome Sequencing to Explore Phylogenomics of Terrestrial Cyanobacteria.</title>
        <authorList>
            <person name="Ward R.D."/>
            <person name="Stajich J.E."/>
            <person name="Johansen J.R."/>
            <person name="Huntemann M."/>
            <person name="Clum A."/>
            <person name="Foster B."/>
            <person name="Foster B."/>
            <person name="Roux S."/>
            <person name="Palaniappan K."/>
            <person name="Varghese N."/>
            <person name="Mukherjee S."/>
            <person name="Reddy T.B.K."/>
            <person name="Daum C."/>
            <person name="Copeland A."/>
            <person name="Chen I.A."/>
            <person name="Ivanova N.N."/>
            <person name="Kyrpides N.C."/>
            <person name="Shapiro N."/>
            <person name="Eloe-Fadrosh E.A."/>
            <person name="Pietrasiak N."/>
        </authorList>
    </citation>
    <scope>NUCLEOTIDE SEQUENCE</scope>
    <source>
        <strain evidence="4">GSE-TBD4-15B</strain>
    </source>
</reference>
<dbReference type="InterPro" id="IPR012347">
    <property type="entry name" value="Ferritin-like"/>
</dbReference>
<dbReference type="Proteomes" id="UP000707356">
    <property type="component" value="Unassembled WGS sequence"/>
</dbReference>
<reference evidence="4" key="1">
    <citation type="submission" date="2021-05" db="EMBL/GenBank/DDBJ databases">
        <authorList>
            <person name="Pietrasiak N."/>
            <person name="Ward R."/>
            <person name="Stajich J.E."/>
            <person name="Kurbessoian T."/>
        </authorList>
    </citation>
    <scope>NUCLEOTIDE SEQUENCE</scope>
    <source>
        <strain evidence="4">GSE-TBD4-15B</strain>
    </source>
</reference>
<dbReference type="GO" id="GO:0016722">
    <property type="term" value="F:oxidoreductase activity, acting on metal ions"/>
    <property type="evidence" value="ECO:0007669"/>
    <property type="project" value="InterPro"/>
</dbReference>
<feature type="domain" description="Ferritin/DPS" evidence="3">
    <location>
        <begin position="18"/>
        <end position="158"/>
    </location>
</feature>
<comment type="similarity">
    <text evidence="1 2">Belongs to the Dps family.</text>
</comment>
<dbReference type="InterPro" id="IPR009078">
    <property type="entry name" value="Ferritin-like_SF"/>
</dbReference>
<dbReference type="AlphaFoldDB" id="A0A951U481"/>
<dbReference type="PIRSF" id="PIRSF005900">
    <property type="entry name" value="Dps"/>
    <property type="match status" value="1"/>
</dbReference>
<comment type="caution">
    <text evidence="4">The sequence shown here is derived from an EMBL/GenBank/DDBJ whole genome shotgun (WGS) entry which is preliminary data.</text>
</comment>
<evidence type="ECO:0000256" key="1">
    <source>
        <dbReference type="ARBA" id="ARBA00009497"/>
    </source>
</evidence>
<dbReference type="EMBL" id="JAHHHV010000040">
    <property type="protein sequence ID" value="MBW4465360.1"/>
    <property type="molecule type" value="Genomic_DNA"/>
</dbReference>
<evidence type="ECO:0000313" key="4">
    <source>
        <dbReference type="EMBL" id="MBW4465360.1"/>
    </source>
</evidence>
<dbReference type="PRINTS" id="PR01346">
    <property type="entry name" value="HELNAPAPROT"/>
</dbReference>
<evidence type="ECO:0000259" key="3">
    <source>
        <dbReference type="Pfam" id="PF00210"/>
    </source>
</evidence>
<protein>
    <submittedName>
        <fullName evidence="4">DNA starvation/stationary phase protection protein</fullName>
    </submittedName>
</protein>
<dbReference type="PROSITE" id="PS00818">
    <property type="entry name" value="DPS_1"/>
    <property type="match status" value="1"/>
</dbReference>
<sequence length="179" mass="20407">MRKLNIGLTEEQRRGVVELLNHDLSDTYLLQIKTKKYHWDVVGPAFRTLHELWEEQYQALSLNVDSIAERVRTLGGFPVGTAEGFLKMGSIKEDAGRVPLATEMVSNLVDNHEQIVRNLREHIDQCSEKFHDEGTADFLTGLMEQHEEMAWMLRSFIEGEEIISDGSNENVKLKTPVGV</sequence>
<dbReference type="PROSITE" id="PS00819">
    <property type="entry name" value="DPS_2"/>
    <property type="match status" value="1"/>
</dbReference>
<dbReference type="InterPro" id="IPR008331">
    <property type="entry name" value="Ferritin_DPS_dom"/>
</dbReference>
<dbReference type="SUPFAM" id="SSF47240">
    <property type="entry name" value="Ferritin-like"/>
    <property type="match status" value="1"/>
</dbReference>
<dbReference type="Pfam" id="PF00210">
    <property type="entry name" value="Ferritin"/>
    <property type="match status" value="1"/>
</dbReference>
<dbReference type="CDD" id="cd01043">
    <property type="entry name" value="DPS"/>
    <property type="match status" value="1"/>
</dbReference>